<evidence type="ECO:0000256" key="1">
    <source>
        <dbReference type="ARBA" id="ARBA00004821"/>
    </source>
</evidence>
<evidence type="ECO:0000256" key="4">
    <source>
        <dbReference type="ARBA" id="ARBA00023315"/>
    </source>
</evidence>
<comment type="subcellular location">
    <subcellularLocation>
        <location evidence="6">Cytoplasm</location>
    </subcellularLocation>
</comment>
<dbReference type="GO" id="GO:0005737">
    <property type="term" value="C:cytoplasm"/>
    <property type="evidence" value="ECO:0007669"/>
    <property type="project" value="UniProtKB-SubCell"/>
</dbReference>
<evidence type="ECO:0000256" key="7">
    <source>
        <dbReference type="PIRNR" id="PIRNR016262"/>
    </source>
</evidence>
<dbReference type="Pfam" id="PF21948">
    <property type="entry name" value="LplA-B_cat"/>
    <property type="match status" value="1"/>
</dbReference>
<evidence type="ECO:0000256" key="2">
    <source>
        <dbReference type="ARBA" id="ARBA00022490"/>
    </source>
</evidence>
<protein>
    <recommendedName>
        <fullName evidence="6 7">Octanoyltransferase</fullName>
        <ecNumber evidence="6 7">2.3.1.181</ecNumber>
    </recommendedName>
    <alternativeName>
        <fullName evidence="6">Lipoate-protein ligase B</fullName>
    </alternativeName>
    <alternativeName>
        <fullName evidence="6">Lipoyl/octanoyl transferase</fullName>
    </alternativeName>
    <alternativeName>
        <fullName evidence="6">Octanoyl-[acyl-carrier-protein]-protein N-octanoyltransferase</fullName>
    </alternativeName>
</protein>
<dbReference type="EMBL" id="BSOH01000005">
    <property type="protein sequence ID" value="GLR16404.1"/>
    <property type="molecule type" value="Genomic_DNA"/>
</dbReference>
<dbReference type="CDD" id="cd16444">
    <property type="entry name" value="LipB"/>
    <property type="match status" value="1"/>
</dbReference>
<dbReference type="InterPro" id="IPR000544">
    <property type="entry name" value="Octanoyltransferase"/>
</dbReference>
<sequence length="263" mass="31132">MKYNYYTLKLHNKYFLFSFAKDNTYMNNIKVNFEDWGRVSYQEAWDRQTVLHNSLKDLKIFNRRNDTDLLQSHYLIFCDHHPVYTLGKSGKMDHLLLNEEQLIQEDIEFFKINRGGDITFHGPGQIVAYPIFDLDEMFTDVHKYVRFLEETVIRTLASYDIVALRIKDFTGVWLPATDTKPKRKICAIGVHLSRWVTMHGLAFNVNTDLKYFNNIIPCGISDDDKEVTSLQQELGREVDIEEVKDRLKMEFEELFEFTLMSEK</sequence>
<dbReference type="PIRSF" id="PIRSF016262">
    <property type="entry name" value="LPLase"/>
    <property type="match status" value="1"/>
</dbReference>
<dbReference type="PANTHER" id="PTHR10993:SF12">
    <property type="entry name" value="OCTANOYLTRANSFERASE"/>
    <property type="match status" value="1"/>
</dbReference>
<dbReference type="HAMAP" id="MF_00013">
    <property type="entry name" value="LipB"/>
    <property type="match status" value="1"/>
</dbReference>
<comment type="miscellaneous">
    <text evidence="6">In the reaction, the free carboxyl group of octanoic acid is attached via an amide linkage to the epsilon-amino group of a specific lysine residue of lipoyl domains of lipoate-dependent enzymes.</text>
</comment>
<feature type="active site" description="Acyl-thioester intermediate" evidence="6 8">
    <location>
        <position position="218"/>
    </location>
</feature>
<reference evidence="12" key="1">
    <citation type="journal article" date="2014" name="Int. J. Syst. Evol. Microbiol.">
        <title>Complete genome sequence of Corynebacterium casei LMG S-19264T (=DSM 44701T), isolated from a smear-ripened cheese.</title>
        <authorList>
            <consortium name="US DOE Joint Genome Institute (JGI-PGF)"/>
            <person name="Walter F."/>
            <person name="Albersmeier A."/>
            <person name="Kalinowski J."/>
            <person name="Ruckert C."/>
        </authorList>
    </citation>
    <scope>NUCLEOTIDE SEQUENCE</scope>
    <source>
        <strain evidence="12">NBRC 108769</strain>
    </source>
</reference>
<dbReference type="SUPFAM" id="SSF55681">
    <property type="entry name" value="Class II aaRS and biotin synthetases"/>
    <property type="match status" value="1"/>
</dbReference>
<dbReference type="PROSITE" id="PS51733">
    <property type="entry name" value="BPL_LPL_CATALYTIC"/>
    <property type="match status" value="1"/>
</dbReference>
<keyword evidence="4 6" id="KW-0012">Acyltransferase</keyword>
<dbReference type="Gene3D" id="3.30.930.10">
    <property type="entry name" value="Bira Bifunctional Protein, Domain 2"/>
    <property type="match status" value="1"/>
</dbReference>
<feature type="domain" description="BPL/LPL catalytic" evidence="11">
    <location>
        <begin position="69"/>
        <end position="259"/>
    </location>
</feature>
<dbReference type="PROSITE" id="PS01313">
    <property type="entry name" value="LIPB"/>
    <property type="match status" value="1"/>
</dbReference>
<feature type="binding site" evidence="6 9">
    <location>
        <begin position="200"/>
        <end position="202"/>
    </location>
    <ligand>
        <name>substrate</name>
    </ligand>
</feature>
<dbReference type="Proteomes" id="UP001156666">
    <property type="component" value="Unassembled WGS sequence"/>
</dbReference>
<name>A0AA37SNZ3_9BACT</name>
<feature type="site" description="Lowers pKa of active site Cys" evidence="6 10">
    <location>
        <position position="184"/>
    </location>
</feature>
<dbReference type="FunFam" id="3.30.930.10:FF:000035">
    <property type="entry name" value="Putative lipoyltransferase 2, mitochondrial"/>
    <property type="match status" value="1"/>
</dbReference>
<evidence type="ECO:0000256" key="8">
    <source>
        <dbReference type="PIRSR" id="PIRSR016262-1"/>
    </source>
</evidence>
<comment type="catalytic activity">
    <reaction evidence="6 7">
        <text>octanoyl-[ACP] + L-lysyl-[protein] = N(6)-octanoyl-L-lysyl-[protein] + holo-[ACP] + H(+)</text>
        <dbReference type="Rhea" id="RHEA:17665"/>
        <dbReference type="Rhea" id="RHEA-COMP:9636"/>
        <dbReference type="Rhea" id="RHEA-COMP:9685"/>
        <dbReference type="Rhea" id="RHEA-COMP:9752"/>
        <dbReference type="Rhea" id="RHEA-COMP:9928"/>
        <dbReference type="ChEBI" id="CHEBI:15378"/>
        <dbReference type="ChEBI" id="CHEBI:29969"/>
        <dbReference type="ChEBI" id="CHEBI:64479"/>
        <dbReference type="ChEBI" id="CHEBI:78463"/>
        <dbReference type="ChEBI" id="CHEBI:78809"/>
        <dbReference type="EC" id="2.3.1.181"/>
    </reaction>
</comment>
<evidence type="ECO:0000256" key="3">
    <source>
        <dbReference type="ARBA" id="ARBA00022679"/>
    </source>
</evidence>
<organism evidence="12 13">
    <name type="scientific">Portibacter lacus</name>
    <dbReference type="NCBI Taxonomy" id="1099794"/>
    <lineage>
        <taxon>Bacteria</taxon>
        <taxon>Pseudomonadati</taxon>
        <taxon>Bacteroidota</taxon>
        <taxon>Saprospiria</taxon>
        <taxon>Saprospirales</taxon>
        <taxon>Haliscomenobacteraceae</taxon>
        <taxon>Portibacter</taxon>
    </lineage>
</organism>
<comment type="similarity">
    <text evidence="6 7">Belongs to the LipB family.</text>
</comment>
<dbReference type="EC" id="2.3.1.181" evidence="6 7"/>
<keyword evidence="2 6" id="KW-0963">Cytoplasm</keyword>
<dbReference type="GO" id="GO:0033819">
    <property type="term" value="F:lipoyl(octanoyl) transferase activity"/>
    <property type="evidence" value="ECO:0007669"/>
    <property type="project" value="UniProtKB-EC"/>
</dbReference>
<evidence type="ECO:0000259" key="11">
    <source>
        <dbReference type="PROSITE" id="PS51733"/>
    </source>
</evidence>
<keyword evidence="3 6" id="KW-0808">Transferase</keyword>
<dbReference type="InterPro" id="IPR004143">
    <property type="entry name" value="BPL_LPL_catalytic"/>
</dbReference>
<reference evidence="12" key="2">
    <citation type="submission" date="2023-01" db="EMBL/GenBank/DDBJ databases">
        <title>Draft genome sequence of Portibacter lacus strain NBRC 108769.</title>
        <authorList>
            <person name="Sun Q."/>
            <person name="Mori K."/>
        </authorList>
    </citation>
    <scope>NUCLEOTIDE SEQUENCE</scope>
    <source>
        <strain evidence="12">NBRC 108769</strain>
    </source>
</reference>
<evidence type="ECO:0000256" key="10">
    <source>
        <dbReference type="PIRSR" id="PIRSR016262-3"/>
    </source>
</evidence>
<comment type="pathway">
    <text evidence="1 6 7">Protein modification; protein lipoylation via endogenous pathway; protein N(6)-(lipoyl)lysine from octanoyl-[acyl-carrier-protein]: step 1/2.</text>
</comment>
<dbReference type="InterPro" id="IPR020605">
    <property type="entry name" value="Octanoyltransferase_CS"/>
</dbReference>
<evidence type="ECO:0000313" key="12">
    <source>
        <dbReference type="EMBL" id="GLR16404.1"/>
    </source>
</evidence>
<proteinExistence type="inferred from homology"/>
<dbReference type="AlphaFoldDB" id="A0AA37SNZ3"/>
<accession>A0AA37SNZ3</accession>
<dbReference type="NCBIfam" id="NF010925">
    <property type="entry name" value="PRK14345.1"/>
    <property type="match status" value="1"/>
</dbReference>
<gene>
    <name evidence="6 12" type="primary">lipB</name>
    <name evidence="12" type="ORF">GCM10007940_10190</name>
</gene>
<dbReference type="PANTHER" id="PTHR10993">
    <property type="entry name" value="OCTANOYLTRANSFERASE"/>
    <property type="match status" value="1"/>
</dbReference>
<comment type="function">
    <text evidence="5 6 7">Catalyzes the transfer of endogenously produced octanoic acid from octanoyl-acyl-carrier-protein onto the lipoyl domains of lipoate-dependent enzymes. Lipoyl-ACP can also act as a substrate although octanoyl-ACP is likely to be the physiological substrate.</text>
</comment>
<keyword evidence="13" id="KW-1185">Reference proteome</keyword>
<dbReference type="NCBIfam" id="TIGR00214">
    <property type="entry name" value="lipB"/>
    <property type="match status" value="1"/>
</dbReference>
<dbReference type="InterPro" id="IPR045864">
    <property type="entry name" value="aa-tRNA-synth_II/BPL/LPL"/>
</dbReference>
<evidence type="ECO:0000256" key="5">
    <source>
        <dbReference type="ARBA" id="ARBA00024732"/>
    </source>
</evidence>
<evidence type="ECO:0000256" key="9">
    <source>
        <dbReference type="PIRSR" id="PIRSR016262-2"/>
    </source>
</evidence>
<evidence type="ECO:0000313" key="13">
    <source>
        <dbReference type="Proteomes" id="UP001156666"/>
    </source>
</evidence>
<comment type="caution">
    <text evidence="12">The sequence shown here is derived from an EMBL/GenBank/DDBJ whole genome shotgun (WGS) entry which is preliminary data.</text>
</comment>
<dbReference type="GO" id="GO:0009249">
    <property type="term" value="P:protein lipoylation"/>
    <property type="evidence" value="ECO:0007669"/>
    <property type="project" value="InterPro"/>
</dbReference>
<evidence type="ECO:0000256" key="6">
    <source>
        <dbReference type="HAMAP-Rule" id="MF_00013"/>
    </source>
</evidence>
<feature type="binding site" evidence="6 9">
    <location>
        <begin position="114"/>
        <end position="121"/>
    </location>
    <ligand>
        <name>substrate</name>
    </ligand>
</feature>
<feature type="binding site" evidence="6 9">
    <location>
        <begin position="187"/>
        <end position="189"/>
    </location>
    <ligand>
        <name>substrate</name>
    </ligand>
</feature>